<dbReference type="KEGG" id="ppsu:NO713_00712"/>
<dbReference type="InterPro" id="IPR029787">
    <property type="entry name" value="Nucleotide_cyclase"/>
</dbReference>
<gene>
    <name evidence="3" type="primary">pleD</name>
    <name evidence="3" type="ORF">NO713_00712</name>
</gene>
<sequence>MQQTTPHSLSELFLETEKLSQELEILKREKLDLEILLEATTVHADLVESQLYESNRQLHFEIRERKLAEAKLKASERQLRLLLETVSQANHDLRIILETATAHGDFIEEYTHNLSIRDPLTGLFNRRYQEKSLDRHLKYAQEHQQVLSVIMIDIDYFKRFNDKWGHQVGDVVLQEISQFLIDNIRQSDIACRYGGEELMLILPRTSLEEAKNLAEKLRSGVERLRIEKHDAFWEKLTISLGIASFPVHGLSSLQLTESADAALYEAKAKGRNRAITANELLL</sequence>
<organism evidence="3 4">
    <name type="scientific">Planktothrix pseudagardhii</name>
    <dbReference type="NCBI Taxonomy" id="132604"/>
    <lineage>
        <taxon>Bacteria</taxon>
        <taxon>Bacillati</taxon>
        <taxon>Cyanobacteriota</taxon>
        <taxon>Cyanophyceae</taxon>
        <taxon>Oscillatoriophycideae</taxon>
        <taxon>Oscillatoriales</taxon>
        <taxon>Microcoleaceae</taxon>
        <taxon>Planktothrix</taxon>
    </lineage>
</organism>
<keyword evidence="3" id="KW-0808">Transferase</keyword>
<dbReference type="EMBL" id="LR882967">
    <property type="protein sequence ID" value="CAD5921804.1"/>
    <property type="molecule type" value="Genomic_DNA"/>
</dbReference>
<protein>
    <submittedName>
        <fullName evidence="3">Response regulator PleD</fullName>
        <ecNumber evidence="3">2.7.7.65</ecNumber>
    </submittedName>
</protein>
<feature type="domain" description="GGDEF" evidence="2">
    <location>
        <begin position="145"/>
        <end position="279"/>
    </location>
</feature>
<proteinExistence type="predicted"/>
<evidence type="ECO:0000256" key="1">
    <source>
        <dbReference type="SAM" id="Coils"/>
    </source>
</evidence>
<dbReference type="Pfam" id="PF00990">
    <property type="entry name" value="GGDEF"/>
    <property type="match status" value="1"/>
</dbReference>
<reference evidence="3" key="1">
    <citation type="submission" date="2020-09" db="EMBL/GenBank/DDBJ databases">
        <authorList>
            <person name="Blom J."/>
        </authorList>
    </citation>
    <scope>NUCLEOTIDE SEQUENCE</scope>
    <source>
        <strain evidence="3">No.713</strain>
    </source>
</reference>
<dbReference type="CDD" id="cd01949">
    <property type="entry name" value="GGDEF"/>
    <property type="match status" value="1"/>
</dbReference>
<dbReference type="InterPro" id="IPR043128">
    <property type="entry name" value="Rev_trsase/Diguanyl_cyclase"/>
</dbReference>
<name>A0A9W4CFF6_9CYAN</name>
<dbReference type="FunFam" id="3.30.70.270:FF:000001">
    <property type="entry name" value="Diguanylate cyclase domain protein"/>
    <property type="match status" value="1"/>
</dbReference>
<keyword evidence="4" id="KW-1185">Reference proteome</keyword>
<dbReference type="Gene3D" id="3.30.70.270">
    <property type="match status" value="1"/>
</dbReference>
<feature type="coiled-coil region" evidence="1">
    <location>
        <begin position="9"/>
        <end position="92"/>
    </location>
</feature>
<dbReference type="GO" id="GO:0005886">
    <property type="term" value="C:plasma membrane"/>
    <property type="evidence" value="ECO:0007669"/>
    <property type="project" value="TreeGrafter"/>
</dbReference>
<dbReference type="SMART" id="SM00267">
    <property type="entry name" value="GGDEF"/>
    <property type="match status" value="1"/>
</dbReference>
<dbReference type="NCBIfam" id="TIGR00254">
    <property type="entry name" value="GGDEF"/>
    <property type="match status" value="1"/>
</dbReference>
<dbReference type="EC" id="2.7.7.65" evidence="3"/>
<dbReference type="SUPFAM" id="SSF55073">
    <property type="entry name" value="Nucleotide cyclase"/>
    <property type="match status" value="1"/>
</dbReference>
<keyword evidence="3" id="KW-0548">Nucleotidyltransferase</keyword>
<evidence type="ECO:0000313" key="4">
    <source>
        <dbReference type="Proteomes" id="UP001153719"/>
    </source>
</evidence>
<dbReference type="InterPro" id="IPR050469">
    <property type="entry name" value="Diguanylate_Cyclase"/>
</dbReference>
<accession>A0A9W4CFF6</accession>
<dbReference type="GO" id="GO:0052621">
    <property type="term" value="F:diguanylate cyclase activity"/>
    <property type="evidence" value="ECO:0007669"/>
    <property type="project" value="UniProtKB-EC"/>
</dbReference>
<dbReference type="GO" id="GO:0043709">
    <property type="term" value="P:cell adhesion involved in single-species biofilm formation"/>
    <property type="evidence" value="ECO:0007669"/>
    <property type="project" value="TreeGrafter"/>
</dbReference>
<dbReference type="GO" id="GO:1902201">
    <property type="term" value="P:negative regulation of bacterial-type flagellum-dependent cell motility"/>
    <property type="evidence" value="ECO:0007669"/>
    <property type="project" value="TreeGrafter"/>
</dbReference>
<evidence type="ECO:0000313" key="3">
    <source>
        <dbReference type="EMBL" id="CAD5921804.1"/>
    </source>
</evidence>
<evidence type="ECO:0000259" key="2">
    <source>
        <dbReference type="PROSITE" id="PS50887"/>
    </source>
</evidence>
<dbReference type="Proteomes" id="UP001153719">
    <property type="component" value="Chromosome"/>
</dbReference>
<keyword evidence="1" id="KW-0175">Coiled coil</keyword>
<dbReference type="InterPro" id="IPR000160">
    <property type="entry name" value="GGDEF_dom"/>
</dbReference>
<dbReference type="PROSITE" id="PS50887">
    <property type="entry name" value="GGDEF"/>
    <property type="match status" value="1"/>
</dbReference>
<dbReference type="PANTHER" id="PTHR45138">
    <property type="entry name" value="REGULATORY COMPONENTS OF SENSORY TRANSDUCTION SYSTEM"/>
    <property type="match status" value="1"/>
</dbReference>
<dbReference type="PANTHER" id="PTHR45138:SF9">
    <property type="entry name" value="DIGUANYLATE CYCLASE DGCM-RELATED"/>
    <property type="match status" value="1"/>
</dbReference>
<dbReference type="RefSeq" id="WP_254173005.1">
    <property type="nucleotide sequence ID" value="NZ_LR882967.1"/>
</dbReference>
<dbReference type="AlphaFoldDB" id="A0A9W4CFF6"/>